<dbReference type="Pfam" id="PF00512">
    <property type="entry name" value="HisKA"/>
    <property type="match status" value="1"/>
</dbReference>
<dbReference type="Gene3D" id="1.10.287.130">
    <property type="match status" value="1"/>
</dbReference>
<keyword evidence="4" id="KW-0597">Phosphoprotein</keyword>
<evidence type="ECO:0000259" key="7">
    <source>
        <dbReference type="PROSITE" id="PS50109"/>
    </source>
</evidence>
<dbReference type="GO" id="GO:0005886">
    <property type="term" value="C:plasma membrane"/>
    <property type="evidence" value="ECO:0007669"/>
    <property type="project" value="UniProtKB-SubCell"/>
</dbReference>
<feature type="transmembrane region" description="Helical" evidence="6">
    <location>
        <begin position="43"/>
        <end position="61"/>
    </location>
</feature>
<dbReference type="Gene3D" id="3.30.565.10">
    <property type="entry name" value="Histidine kinase-like ATPase, C-terminal domain"/>
    <property type="match status" value="1"/>
</dbReference>
<dbReference type="PANTHER" id="PTHR43547">
    <property type="entry name" value="TWO-COMPONENT HISTIDINE KINASE"/>
    <property type="match status" value="1"/>
</dbReference>
<comment type="catalytic activity">
    <reaction evidence="1">
        <text>ATP + protein L-histidine = ADP + protein N-phospho-L-histidine.</text>
        <dbReference type="EC" id="2.7.13.3"/>
    </reaction>
</comment>
<keyword evidence="6" id="KW-0812">Transmembrane</keyword>
<keyword evidence="9" id="KW-1185">Reference proteome</keyword>
<evidence type="ECO:0000256" key="5">
    <source>
        <dbReference type="ARBA" id="ARBA00022777"/>
    </source>
</evidence>
<keyword evidence="5" id="KW-0808">Transferase</keyword>
<evidence type="ECO:0000256" key="4">
    <source>
        <dbReference type="ARBA" id="ARBA00022553"/>
    </source>
</evidence>
<dbReference type="GO" id="GO:0000155">
    <property type="term" value="F:phosphorelay sensor kinase activity"/>
    <property type="evidence" value="ECO:0007669"/>
    <property type="project" value="InterPro"/>
</dbReference>
<dbReference type="CDD" id="cd00082">
    <property type="entry name" value="HisKA"/>
    <property type="match status" value="1"/>
</dbReference>
<sequence>MLALPAFAVLGFSTWAFGGMAAGTGPFLVLIFAWAALHYSRRLLTALVLPALVAYVAPLVLTGQPPAILGSAAVLLPVALGIAFLIEAQARYLREDRARIAEIERWRAALVAALAHDVRSPLTTVQMVLEELRDEPGAGAGDLIDRALRQVARITHLTAGLLDLDRIDSQGRLKLDLRPWPVREAVAGAVAHLGRDDIVVDVDPALVLVLDRDRFEQIVVNLVGNGLRHGEPPVVVRVTESGGTATLVVRDHGPGVPVAAQPRLFTRFGSENPAASAWVCGSWLSWRRPTAARPTTRPPTAAPGWWSPGRCVTSRVRRA</sequence>
<dbReference type="SMART" id="SM00388">
    <property type="entry name" value="HisKA"/>
    <property type="match status" value="1"/>
</dbReference>
<dbReference type="EMBL" id="BOQL01000021">
    <property type="protein sequence ID" value="GIM67362.1"/>
    <property type="molecule type" value="Genomic_DNA"/>
</dbReference>
<dbReference type="Pfam" id="PF02518">
    <property type="entry name" value="HATPase_c"/>
    <property type="match status" value="1"/>
</dbReference>
<organism evidence="8 9">
    <name type="scientific">Actinoplanes auranticolor</name>
    <dbReference type="NCBI Taxonomy" id="47988"/>
    <lineage>
        <taxon>Bacteria</taxon>
        <taxon>Bacillati</taxon>
        <taxon>Actinomycetota</taxon>
        <taxon>Actinomycetes</taxon>
        <taxon>Micromonosporales</taxon>
        <taxon>Micromonosporaceae</taxon>
        <taxon>Actinoplanes</taxon>
    </lineage>
</organism>
<feature type="transmembrane region" description="Helical" evidence="6">
    <location>
        <begin position="12"/>
        <end position="36"/>
    </location>
</feature>
<evidence type="ECO:0000256" key="1">
    <source>
        <dbReference type="ARBA" id="ARBA00000085"/>
    </source>
</evidence>
<keyword evidence="6" id="KW-0472">Membrane</keyword>
<evidence type="ECO:0000256" key="6">
    <source>
        <dbReference type="SAM" id="Phobius"/>
    </source>
</evidence>
<comment type="caution">
    <text evidence="8">The sequence shown here is derived from an EMBL/GenBank/DDBJ whole genome shotgun (WGS) entry which is preliminary data.</text>
</comment>
<feature type="transmembrane region" description="Helical" evidence="6">
    <location>
        <begin position="67"/>
        <end position="86"/>
    </location>
</feature>
<comment type="subcellular location">
    <subcellularLocation>
        <location evidence="2">Cell membrane</location>
    </subcellularLocation>
</comment>
<dbReference type="EC" id="2.7.13.3" evidence="3"/>
<dbReference type="InterPro" id="IPR036890">
    <property type="entry name" value="HATPase_C_sf"/>
</dbReference>
<reference evidence="8" key="1">
    <citation type="submission" date="2021-03" db="EMBL/GenBank/DDBJ databases">
        <title>Whole genome shotgun sequence of Actinoplanes auranticolor NBRC 12245.</title>
        <authorList>
            <person name="Komaki H."/>
            <person name="Tamura T."/>
        </authorList>
    </citation>
    <scope>NUCLEOTIDE SEQUENCE</scope>
    <source>
        <strain evidence="8">NBRC 12245</strain>
    </source>
</reference>
<dbReference type="PROSITE" id="PS50109">
    <property type="entry name" value="HIS_KIN"/>
    <property type="match status" value="1"/>
</dbReference>
<evidence type="ECO:0000313" key="8">
    <source>
        <dbReference type="EMBL" id="GIM67362.1"/>
    </source>
</evidence>
<protein>
    <recommendedName>
        <fullName evidence="3">histidine kinase</fullName>
        <ecNumber evidence="3">2.7.13.3</ecNumber>
    </recommendedName>
</protein>
<dbReference type="InterPro" id="IPR036097">
    <property type="entry name" value="HisK_dim/P_sf"/>
</dbReference>
<evidence type="ECO:0000256" key="3">
    <source>
        <dbReference type="ARBA" id="ARBA00012438"/>
    </source>
</evidence>
<feature type="domain" description="Histidine kinase" evidence="7">
    <location>
        <begin position="113"/>
        <end position="269"/>
    </location>
</feature>
<accession>A0A919SBE2</accession>
<dbReference type="SUPFAM" id="SSF55874">
    <property type="entry name" value="ATPase domain of HSP90 chaperone/DNA topoisomerase II/histidine kinase"/>
    <property type="match status" value="1"/>
</dbReference>
<dbReference type="PANTHER" id="PTHR43547:SF2">
    <property type="entry name" value="HYBRID SIGNAL TRANSDUCTION HISTIDINE KINASE C"/>
    <property type="match status" value="1"/>
</dbReference>
<gene>
    <name evidence="8" type="ORF">Aau02nite_27070</name>
</gene>
<name>A0A919SBE2_9ACTN</name>
<dbReference type="InterPro" id="IPR003661">
    <property type="entry name" value="HisK_dim/P_dom"/>
</dbReference>
<evidence type="ECO:0000256" key="2">
    <source>
        <dbReference type="ARBA" id="ARBA00004236"/>
    </source>
</evidence>
<keyword evidence="5" id="KW-0418">Kinase</keyword>
<dbReference type="InterPro" id="IPR005467">
    <property type="entry name" value="His_kinase_dom"/>
</dbReference>
<dbReference type="SUPFAM" id="SSF47384">
    <property type="entry name" value="Homodimeric domain of signal transducing histidine kinase"/>
    <property type="match status" value="1"/>
</dbReference>
<dbReference type="AlphaFoldDB" id="A0A919SBE2"/>
<keyword evidence="6" id="KW-1133">Transmembrane helix</keyword>
<dbReference type="InterPro" id="IPR003594">
    <property type="entry name" value="HATPase_dom"/>
</dbReference>
<dbReference type="Proteomes" id="UP000681340">
    <property type="component" value="Unassembled WGS sequence"/>
</dbReference>
<proteinExistence type="predicted"/>
<evidence type="ECO:0000313" key="9">
    <source>
        <dbReference type="Proteomes" id="UP000681340"/>
    </source>
</evidence>